<dbReference type="EMBL" id="JAKUML010000005">
    <property type="protein sequence ID" value="MCJ8146119.1"/>
    <property type="molecule type" value="Genomic_DNA"/>
</dbReference>
<comment type="caution">
    <text evidence="2">The sequence shown here is derived from an EMBL/GenBank/DDBJ whole genome shotgun (WGS) entry which is preliminary data.</text>
</comment>
<dbReference type="InterPro" id="IPR029058">
    <property type="entry name" value="AB_hydrolase_fold"/>
</dbReference>
<dbReference type="Gene3D" id="3.40.50.1820">
    <property type="entry name" value="alpha/beta hydrolase"/>
    <property type="match status" value="1"/>
</dbReference>
<protein>
    <submittedName>
        <fullName evidence="2">Triacylglycerol lipase</fullName>
    </submittedName>
</protein>
<gene>
    <name evidence="2" type="ORF">MKI79_04205</name>
</gene>
<organism evidence="2 3">
    <name type="scientific">Acinetobacter sedimenti</name>
    <dbReference type="NCBI Taxonomy" id="2919922"/>
    <lineage>
        <taxon>Bacteria</taxon>
        <taxon>Pseudomonadati</taxon>
        <taxon>Pseudomonadota</taxon>
        <taxon>Gammaproteobacteria</taxon>
        <taxon>Moraxellales</taxon>
        <taxon>Moraxellaceae</taxon>
        <taxon>Acinetobacter</taxon>
    </lineage>
</organism>
<reference evidence="2" key="1">
    <citation type="submission" date="2022-02" db="EMBL/GenBank/DDBJ databases">
        <title>Acinetobacter A3.8 sp. nov., isolated from Sediment (Zhairuo Island).</title>
        <authorList>
            <person name="Zheng K."/>
        </authorList>
    </citation>
    <scope>NUCLEOTIDE SEQUENCE</scope>
    <source>
        <strain evidence="2">A3.8</strain>
    </source>
</reference>
<dbReference type="Proteomes" id="UP001139701">
    <property type="component" value="Unassembled WGS sequence"/>
</dbReference>
<evidence type="ECO:0000313" key="3">
    <source>
        <dbReference type="Proteomes" id="UP001139701"/>
    </source>
</evidence>
<name>A0A9X1WVT9_9GAMM</name>
<dbReference type="AlphaFoldDB" id="A0A9X1WVT9"/>
<dbReference type="InterPro" id="IPR000073">
    <property type="entry name" value="AB_hydrolase_1"/>
</dbReference>
<sequence>MQVTADKVTSSYAKTKYPMVFAHGWLGWQRIGNESFNIDYWYQILPDLARNGGSVFAAQMSPANTTAFRGEQLLSQVEEVMAITGSDKVNLIGHSHGGPTVQYVAAVKPEYIASVTGVAGTYRGSRVADKIQSNEISRTAFNILGDYIVAPLLTWAQANPDIPVDFDASMKSLTEVESAHFNQQYPTTALASSCNESGAKVDRGIYYYSWTGVAQTTNILDIDTILMQLGPLAYGNKDNDGMVARCSTHLGHVIRDNYKLNHTDLANLMFGLTGLFAPDPVGLYRQHANRLKLQGL</sequence>
<evidence type="ECO:0000259" key="1">
    <source>
        <dbReference type="Pfam" id="PF00561"/>
    </source>
</evidence>
<dbReference type="Pfam" id="PF00561">
    <property type="entry name" value="Abhydrolase_1"/>
    <property type="match status" value="1"/>
</dbReference>
<evidence type="ECO:0000313" key="2">
    <source>
        <dbReference type="EMBL" id="MCJ8146119.1"/>
    </source>
</evidence>
<dbReference type="SUPFAM" id="SSF53474">
    <property type="entry name" value="alpha/beta-Hydrolases"/>
    <property type="match status" value="1"/>
</dbReference>
<keyword evidence="3" id="KW-1185">Reference proteome</keyword>
<proteinExistence type="predicted"/>
<accession>A0A9X1WVT9</accession>
<feature type="domain" description="AB hydrolase-1" evidence="1">
    <location>
        <begin position="17"/>
        <end position="135"/>
    </location>
</feature>